<accession>A0A6I6EBV3</accession>
<sequence>MSHGFSTWNLAITPLSPLHIGTGEDYEPTQYVIDGTGLYSFSPEAALRALPEAARADLLRILNGPPTVELLKQVQGFFHRQAERLIPEAEHVIPVLPTIAAEYAERVGKTAQRERDIINQLRIMRTYSDAATRRPILPGSSLKGAIRTALLDRVNGGASLPDDIKRLPANARNVPFQKRLFGYANFDQDPMRLVQLGDAADVRPPETLGTEIRYAVNRKRQPVTKDGREVAAQAENLRQVVECIPPMRPRAFQGRLSLQELGGLTRPELPKPELRWTFEELAEACQAFYRPILERELQELGSRSYLDATWHAAIRQILDAQEPAFSARRAFLLRVGFYSGAESVTLNGVRSIKINMGKDPATGKTRYEDLPVTKTVWLAAQDIQQRRDLIPFGWVLVEAVLHDQAFAEWPVGLTEQGLNEASAEAHWRDAVEARRRTLRERLEAERARDQAQREAAERQAREEAERAARLATLSEQGRQLEALRMRLEQDRQANLRQAGGELANRLVALFKEAVESWPAADCMALADLAEEIYGYIGWPASKKKRERQEQIQALRQKASA</sequence>
<evidence type="ECO:0000256" key="6">
    <source>
        <dbReference type="ARBA" id="ARBA00031720"/>
    </source>
</evidence>
<comment type="similarity">
    <text evidence="2">Belongs to the CRISPR-associated Csm5 family.</text>
</comment>
<keyword evidence="4" id="KW-0694">RNA-binding</keyword>
<dbReference type="GO" id="GO:0051607">
    <property type="term" value="P:defense response to virus"/>
    <property type="evidence" value="ECO:0007669"/>
    <property type="project" value="UniProtKB-KW"/>
</dbReference>
<evidence type="ECO:0000256" key="5">
    <source>
        <dbReference type="ARBA" id="ARBA00023118"/>
    </source>
</evidence>
<dbReference type="InterPro" id="IPR010173">
    <property type="entry name" value="CRISPR-assoc_Csm5"/>
</dbReference>
<dbReference type="InterPro" id="IPR005537">
    <property type="entry name" value="RAMP_III_fam"/>
</dbReference>
<dbReference type="EMBL" id="CP039268">
    <property type="protein sequence ID" value="QGU32419.1"/>
    <property type="molecule type" value="Genomic_DNA"/>
</dbReference>
<protein>
    <recommendedName>
        <fullName evidence="3">CRISPR system Cms protein Csm5</fullName>
    </recommendedName>
    <alternativeName>
        <fullName evidence="6">CRISPR type III A-associated protein Csm5</fullName>
    </alternativeName>
</protein>
<dbReference type="Pfam" id="PF03787">
    <property type="entry name" value="RAMPs"/>
    <property type="match status" value="1"/>
</dbReference>
<comment type="function">
    <text evidence="1">This subunit might be involved in maturation of a crRNA intermediate to its mature form.</text>
</comment>
<evidence type="ECO:0000256" key="2">
    <source>
        <dbReference type="ARBA" id="ARBA00006680"/>
    </source>
</evidence>
<evidence type="ECO:0000256" key="7">
    <source>
        <dbReference type="SAM" id="MobiDB-lite"/>
    </source>
</evidence>
<gene>
    <name evidence="9" type="ORF">E6P07_05085</name>
</gene>
<evidence type="ECO:0000256" key="1">
    <source>
        <dbReference type="ARBA" id="ARBA00003088"/>
    </source>
</evidence>
<keyword evidence="5" id="KW-0051">Antiviral defense</keyword>
<dbReference type="PANTHER" id="PTHR38007:SF1">
    <property type="entry name" value="CRISPR SYSTEM CMS PROTEIN CSM5"/>
    <property type="match status" value="1"/>
</dbReference>
<feature type="region of interest" description="Disordered" evidence="7">
    <location>
        <begin position="444"/>
        <end position="466"/>
    </location>
</feature>
<keyword evidence="10" id="KW-1185">Reference proteome</keyword>
<organism evidence="9 10">
    <name type="scientific">Thermochromatium tepidum ATCC 43061</name>
    <dbReference type="NCBI Taxonomy" id="316276"/>
    <lineage>
        <taxon>Bacteria</taxon>
        <taxon>Pseudomonadati</taxon>
        <taxon>Pseudomonadota</taxon>
        <taxon>Gammaproteobacteria</taxon>
        <taxon>Chromatiales</taxon>
        <taxon>Chromatiaceae</taxon>
        <taxon>Thermochromatium</taxon>
    </lineage>
</organism>
<name>A0A6I6EBV3_THETI</name>
<evidence type="ECO:0000259" key="8">
    <source>
        <dbReference type="Pfam" id="PF03787"/>
    </source>
</evidence>
<evidence type="ECO:0000256" key="3">
    <source>
        <dbReference type="ARBA" id="ARBA00016113"/>
    </source>
</evidence>
<dbReference type="Proteomes" id="UP000426424">
    <property type="component" value="Chromosome"/>
</dbReference>
<dbReference type="KEGG" id="ttp:E6P07_05085"/>
<dbReference type="GO" id="GO:0003723">
    <property type="term" value="F:RNA binding"/>
    <property type="evidence" value="ECO:0007669"/>
    <property type="project" value="UniProtKB-KW"/>
</dbReference>
<dbReference type="AlphaFoldDB" id="A0A6I6EBV3"/>
<proteinExistence type="inferred from homology"/>
<dbReference type="RefSeq" id="WP_153974617.1">
    <property type="nucleotide sequence ID" value="NZ_CP039268.1"/>
</dbReference>
<evidence type="ECO:0000256" key="4">
    <source>
        <dbReference type="ARBA" id="ARBA00022884"/>
    </source>
</evidence>
<evidence type="ECO:0000313" key="10">
    <source>
        <dbReference type="Proteomes" id="UP000426424"/>
    </source>
</evidence>
<evidence type="ECO:0000313" key="9">
    <source>
        <dbReference type="EMBL" id="QGU32419.1"/>
    </source>
</evidence>
<feature type="domain" description="CRISPR type III-associated protein" evidence="8">
    <location>
        <begin position="12"/>
        <end position="227"/>
    </location>
</feature>
<dbReference type="PANTHER" id="PTHR38007">
    <property type="entry name" value="CRISPR SYSTEM CMS PROTEIN CSM5"/>
    <property type="match status" value="1"/>
</dbReference>
<reference evidence="9 10" key="1">
    <citation type="submission" date="2019-12" db="EMBL/GenBank/DDBJ databases">
        <title>The complete genome of the thermophilic, anoxygenic phototrophic gammaproteobacterium Thermochromatium tepidum.</title>
        <authorList>
            <person name="Sattley W.M."/>
            <person name="Swingley W.D."/>
            <person name="Burchell B.M."/>
            <person name="Gurbani S.A."/>
            <person name="Kujawa C.M."/>
            <person name="Nuccio D.A."/>
            <person name="Schladweiler J."/>
            <person name="Shaffer K.N."/>
            <person name="Stokes L.M."/>
            <person name="Touchman J.W."/>
            <person name="Blankenship R.E."/>
            <person name="Madigan M.T."/>
        </authorList>
    </citation>
    <scope>NUCLEOTIDE SEQUENCE [LARGE SCALE GENOMIC DNA]</scope>
    <source>
        <strain evidence="9 10">ATCC 43061</strain>
    </source>
</reference>
<dbReference type="OrthoDB" id="24360at2"/>